<proteinExistence type="predicted"/>
<evidence type="ECO:0000313" key="3">
    <source>
        <dbReference type="EMBL" id="KAA0592708.1"/>
    </source>
</evidence>
<dbReference type="InterPro" id="IPR036663">
    <property type="entry name" value="Fumarylacetoacetase_C_sf"/>
</dbReference>
<dbReference type="InterPro" id="IPR011234">
    <property type="entry name" value="Fumarylacetoacetase-like_C"/>
</dbReference>
<comment type="caution">
    <text evidence="3">The sequence shown here is derived from an EMBL/GenBank/DDBJ whole genome shotgun (WGS) entry which is preliminary data.</text>
</comment>
<dbReference type="SUPFAM" id="SSF56529">
    <property type="entry name" value="FAH"/>
    <property type="match status" value="1"/>
</dbReference>
<dbReference type="PANTHER" id="PTHR30143">
    <property type="entry name" value="ACID HYDRATASE"/>
    <property type="match status" value="1"/>
</dbReference>
<dbReference type="Gene3D" id="3.90.850.10">
    <property type="entry name" value="Fumarylacetoacetase-like, C-terminal domain"/>
    <property type="match status" value="1"/>
</dbReference>
<dbReference type="Proteomes" id="UP000324927">
    <property type="component" value="Unassembled WGS sequence"/>
</dbReference>
<dbReference type="GO" id="GO:0005737">
    <property type="term" value="C:cytoplasm"/>
    <property type="evidence" value="ECO:0007669"/>
    <property type="project" value="TreeGrafter"/>
</dbReference>
<organism evidence="3 4">
    <name type="scientific">Azospirillum lipoferum</name>
    <dbReference type="NCBI Taxonomy" id="193"/>
    <lineage>
        <taxon>Bacteria</taxon>
        <taxon>Pseudomonadati</taxon>
        <taxon>Pseudomonadota</taxon>
        <taxon>Alphaproteobacteria</taxon>
        <taxon>Rhodospirillales</taxon>
        <taxon>Azospirillaceae</taxon>
        <taxon>Azospirillum</taxon>
    </lineage>
</organism>
<dbReference type="PANTHER" id="PTHR30143:SF0">
    <property type="entry name" value="2-KETO-4-PENTENOATE HYDRATASE"/>
    <property type="match status" value="1"/>
</dbReference>
<accession>A0A5A9GDY3</accession>
<dbReference type="InterPro" id="IPR050772">
    <property type="entry name" value="Hydratase-Decarb/MhpD_sf"/>
</dbReference>
<keyword evidence="1" id="KW-0456">Lyase</keyword>
<dbReference type="EMBL" id="VTTN01000014">
    <property type="protein sequence ID" value="KAA0592708.1"/>
    <property type="molecule type" value="Genomic_DNA"/>
</dbReference>
<dbReference type="GO" id="GO:0008684">
    <property type="term" value="F:2-oxopent-4-enoate hydratase activity"/>
    <property type="evidence" value="ECO:0007669"/>
    <property type="project" value="TreeGrafter"/>
</dbReference>
<dbReference type="Pfam" id="PF01557">
    <property type="entry name" value="FAA_hydrolase"/>
    <property type="match status" value="1"/>
</dbReference>
<feature type="domain" description="Fumarylacetoacetase-like C-terminal" evidence="2">
    <location>
        <begin position="99"/>
        <end position="254"/>
    </location>
</feature>
<keyword evidence="4" id="KW-1185">Reference proteome</keyword>
<protein>
    <submittedName>
        <fullName evidence="3">4-oxalocrotonate decarboxylase</fullName>
    </submittedName>
</protein>
<sequence>MTDLNELAAIVDEAARTGTAIAQLTDAVPGLDPAAGYAVQQLSIARRLERGERRIGVKMGLTSRAKMRQVGVSEVIWGRLTDAMRIEEGGELSLSGRIHPRAEPEIAFLLKKPLAGRVSPAEALGAVEAVAPAMEVIDSRYRNFKFSLADVVADNASSSGIVLGALRPAATDIANLGMVMRIDGQPVQIGSSAAILGHPLRSLVAAARLVAEAGETLSPGDIVLAGAATEAVPLQAGRHVRTEIQGLGSVAFSVRGEQP</sequence>
<dbReference type="RefSeq" id="WP_149234075.1">
    <property type="nucleotide sequence ID" value="NZ_JALJXJ010000017.1"/>
</dbReference>
<evidence type="ECO:0000256" key="1">
    <source>
        <dbReference type="ARBA" id="ARBA00023239"/>
    </source>
</evidence>
<dbReference type="OrthoDB" id="9792137at2"/>
<dbReference type="AlphaFoldDB" id="A0A5A9GDY3"/>
<name>A0A5A9GDY3_AZOLI</name>
<evidence type="ECO:0000313" key="4">
    <source>
        <dbReference type="Proteomes" id="UP000324927"/>
    </source>
</evidence>
<gene>
    <name evidence="3" type="ORF">FZ942_26520</name>
</gene>
<reference evidence="3 4" key="1">
    <citation type="submission" date="2019-08" db="EMBL/GenBank/DDBJ databases">
        <authorList>
            <person name="Grouzdev D."/>
            <person name="Tikhonova E."/>
            <person name="Kravchenko I."/>
        </authorList>
    </citation>
    <scope>NUCLEOTIDE SEQUENCE [LARGE SCALE GENOMIC DNA]</scope>
    <source>
        <strain evidence="3 4">59b</strain>
    </source>
</reference>
<evidence type="ECO:0000259" key="2">
    <source>
        <dbReference type="Pfam" id="PF01557"/>
    </source>
</evidence>